<evidence type="ECO:0000256" key="12">
    <source>
        <dbReference type="ARBA" id="ARBA00023164"/>
    </source>
</evidence>
<evidence type="ECO:0000313" key="15">
    <source>
        <dbReference type="EMBL" id="AWB83516.1"/>
    </source>
</evidence>
<sequence>MSQKRIGLYNPAHEHDACGVGFVADMKGRASRAIVEYGLDVLINIDHRGAAGAEVNTGDGTGILIGIPDQFYREVTAELGFSLPEPGHYATGIAFMPTSRMAMLDAKRAVETIAAEEGAELLGWRELPYNPEGVGSMALDAMPYFLQPFFAAKGRSGIELDRVMWFIRKRLTRELGETDGRDTVYFPSLSSRTIVYKGMLTADQLPEFYPDLRDPRVESAVALVHSRFSTNTFPSWPLAHPYRLIAHNGEINTVKGNENWMRAREALINSDVLGPLERVLPICTPGASDTARLDEALELLTLGGYSLPHAMSMLIPQAWEHNPTISDELRDFYAYHSCLMEPWDGPAAVAFTDSRYVGAVLDRNGLRPGRIWVTDDDLVVMASEAGVVDIPAEKIVKRTRVRPGRMFVVDTQAGRIVPDEEIKHALATAAPYGKWIEENFTPLGALPQTRYSYMQHDRAVLRQRVFGITEEDVDLIIRPMALTGTEALGSMGSDTPIAALSQRPRLLFDFFAQRFAQVTNPPLDSIREKPVTSMHTLLGAQSDVLNPGPEAAARIQLDSPIIDNHAFSTLVHANDNGEFPHFSSRKISGLYPKAHHGKGMKEAIERVRREVSEAVRDGVSLIVLTDRESDERFAPIPSLLLTSAVHQHMVAERTRTRASLVVESGDAREVHHLAMLIAFGADAINPYMAFETIDELRMIGQLGELTLDQACTNYVKAATNGVLKVMSKMGIATVASYRGARLADITGLSQELLDDYFGAEPSPIGGIGLADVAADVEIRHRHAFLPRPEEQAHRDLVIGGEYKWRREGEYHLFNPETIFKLQHATKTGQYAIFKDYTRTVDEQSARLATLRGMMEFAPDRAPIPIDQVEPASEIVKRFSTGAMSYGSISAEAHEVLAIAMNRLGGKSNSGEGGENAARFEREPNGDWKRSAIKQVASGRFGVTSHYLSNCTDIQIKMAQGAKPGEGGQLPPNKVYPWIAEVRITTPGVGLISPPPHHDIYSIEDLAQLIFDLKSVNPDARVHVKLVAEQGVGTVAAGVSKAHADVVLISGHDGGTGASPLTSLKHAGGPWELGLAEAQQTLLLNGLRDRITVQADGQLKTGRDVMVAALLGAEEYGFATAPLVVEGCIMMRVCHLDTCPVGVATQNPQLRKKFTGRAEHVVNFFMFIAEEIREYLAELGYRSLDEVIGRADLLRQRTDAEFVANNPRAAQLDLSPIFSTARSKFFPDQTRKRTTAQDHGLDESLDLKVVADSAGVVDGSHPTFSGTYPIRNINRSVGALAGGVVTRARGAGGLDDAAVTLTFNGHAGNCFGAFVPHGMTLDLIGEANDFVGKGLSGGRIIVRPNPVAPAQLDLGEPDIIAGNVTGFGATSGELYIAGVAGERFCVRNSGATAVVHGIGNHGCEYMTGGRVVVLGEVGDNFGAGMSGGIAYLAPVDNEATLARKINPGEVDICAVDDSDIAFLTQVFSDHTRYTGAEIPFQPEEMIKIMPRDYRKVLDIIDLARRTGRDEAEAIMEAVS</sequence>
<dbReference type="Gene3D" id="3.20.20.70">
    <property type="entry name" value="Aldolase class I"/>
    <property type="match status" value="2"/>
</dbReference>
<dbReference type="InterPro" id="IPR002932">
    <property type="entry name" value="Glu_synthdom"/>
</dbReference>
<evidence type="ECO:0000256" key="9">
    <source>
        <dbReference type="ARBA" id="ARBA00023002"/>
    </source>
</evidence>
<keyword evidence="11" id="KW-0411">Iron-sulfur</keyword>
<dbReference type="GO" id="GO:0015930">
    <property type="term" value="F:glutamate synthase activity"/>
    <property type="evidence" value="ECO:0007669"/>
    <property type="project" value="InterPro"/>
</dbReference>
<evidence type="ECO:0000256" key="13">
    <source>
        <dbReference type="ARBA" id="ARBA00023291"/>
    </source>
</evidence>
<dbReference type="Pfam" id="PF01493">
    <property type="entry name" value="GXGXG"/>
    <property type="match status" value="1"/>
</dbReference>
<dbReference type="GO" id="GO:0019676">
    <property type="term" value="P:ammonia assimilation cycle"/>
    <property type="evidence" value="ECO:0007669"/>
    <property type="project" value="TreeGrafter"/>
</dbReference>
<dbReference type="PANTHER" id="PTHR11938:SF133">
    <property type="entry name" value="GLUTAMATE SYNTHASE (NADH)"/>
    <property type="match status" value="1"/>
</dbReference>
<dbReference type="FunFam" id="3.60.20.10:FF:000001">
    <property type="entry name" value="Glutamate synthase, large subunit"/>
    <property type="match status" value="1"/>
</dbReference>
<dbReference type="PANTHER" id="PTHR11938">
    <property type="entry name" value="FAD NADPH DEHYDROGENASE/OXIDOREDUCTASE"/>
    <property type="match status" value="1"/>
</dbReference>
<dbReference type="SUPFAM" id="SSF56235">
    <property type="entry name" value="N-terminal nucleophile aminohydrolases (Ntn hydrolases)"/>
    <property type="match status" value="1"/>
</dbReference>
<dbReference type="Pfam" id="PF01645">
    <property type="entry name" value="Glu_synthase"/>
    <property type="match status" value="1"/>
</dbReference>
<dbReference type="SUPFAM" id="SSF69336">
    <property type="entry name" value="Alpha subunit of glutamate synthase, C-terminal domain"/>
    <property type="match status" value="1"/>
</dbReference>
<dbReference type="FunFam" id="3.20.20.70:FF:000053">
    <property type="entry name" value="Glutamate synthase large subunit"/>
    <property type="match status" value="1"/>
</dbReference>
<keyword evidence="16" id="KW-1185">Reference proteome</keyword>
<dbReference type="Pfam" id="PF00310">
    <property type="entry name" value="GATase_2"/>
    <property type="match status" value="1"/>
</dbReference>
<keyword evidence="5" id="KW-0285">Flavoprotein</keyword>
<keyword evidence="8" id="KW-0315">Glutamine amidotransferase</keyword>
<dbReference type="OrthoDB" id="9758182at2"/>
<comment type="pathway">
    <text evidence="14">Amino-acid biosynthesis.</text>
</comment>
<comment type="similarity">
    <text evidence="3">Belongs to the glutamate synthase family.</text>
</comment>
<comment type="cofactor">
    <cofactor evidence="2">
        <name>[3Fe-4S] cluster</name>
        <dbReference type="ChEBI" id="CHEBI:21137"/>
    </cofactor>
</comment>
<reference evidence="16" key="1">
    <citation type="submission" date="2018-01" db="EMBL/GenBank/DDBJ databases">
        <authorList>
            <person name="Li J."/>
        </authorList>
    </citation>
    <scope>NUCLEOTIDE SEQUENCE [LARGE SCALE GENOMIC DNA]</scope>
    <source>
        <strain evidence="16">2184</strain>
    </source>
</reference>
<evidence type="ECO:0000313" key="16">
    <source>
        <dbReference type="Proteomes" id="UP000244754"/>
    </source>
</evidence>
<comment type="cofactor">
    <cofactor evidence="1">
        <name>FMN</name>
        <dbReference type="ChEBI" id="CHEBI:58210"/>
    </cofactor>
</comment>
<dbReference type="PROSITE" id="PS51278">
    <property type="entry name" value="GATASE_TYPE_2"/>
    <property type="match status" value="1"/>
</dbReference>
<dbReference type="InterPro" id="IPR002489">
    <property type="entry name" value="Glu_synth_asu_C"/>
</dbReference>
<keyword evidence="6" id="KW-0288">FMN</keyword>
<dbReference type="GO" id="GO:0051538">
    <property type="term" value="F:3 iron, 4 sulfur cluster binding"/>
    <property type="evidence" value="ECO:0007669"/>
    <property type="project" value="UniProtKB-KW"/>
</dbReference>
<dbReference type="EMBL" id="CP026948">
    <property type="protein sequence ID" value="AWB83516.1"/>
    <property type="molecule type" value="Genomic_DNA"/>
</dbReference>
<keyword evidence="4" id="KW-0028">Amino-acid biosynthesis</keyword>
<evidence type="ECO:0000256" key="14">
    <source>
        <dbReference type="ARBA" id="ARBA00029440"/>
    </source>
</evidence>
<name>A0A2S0WCN3_9CORY</name>
<dbReference type="Gene3D" id="3.60.20.10">
    <property type="entry name" value="Glutamine Phosphoribosylpyrophosphate, subunit 1, domain 1"/>
    <property type="match status" value="1"/>
</dbReference>
<dbReference type="Pfam" id="PF04898">
    <property type="entry name" value="Glu_syn_central"/>
    <property type="match status" value="1"/>
</dbReference>
<keyword evidence="10" id="KW-0408">Iron</keyword>
<protein>
    <submittedName>
        <fullName evidence="15">Glutamate synthase large subunit</fullName>
    </submittedName>
</protein>
<organism evidence="15 16">
    <name type="scientific">Corynebacterium liangguodongii</name>
    <dbReference type="NCBI Taxonomy" id="2079535"/>
    <lineage>
        <taxon>Bacteria</taxon>
        <taxon>Bacillati</taxon>
        <taxon>Actinomycetota</taxon>
        <taxon>Actinomycetes</taxon>
        <taxon>Mycobacteriales</taxon>
        <taxon>Corynebacteriaceae</taxon>
        <taxon>Corynebacterium</taxon>
    </lineage>
</organism>
<dbReference type="GO" id="GO:0006537">
    <property type="term" value="P:glutamate biosynthetic process"/>
    <property type="evidence" value="ECO:0007669"/>
    <property type="project" value="UniProtKB-KW"/>
</dbReference>
<dbReference type="GO" id="GO:0046872">
    <property type="term" value="F:metal ion binding"/>
    <property type="evidence" value="ECO:0007669"/>
    <property type="project" value="UniProtKB-KW"/>
</dbReference>
<dbReference type="InterPro" id="IPR017932">
    <property type="entry name" value="GATase_2_dom"/>
</dbReference>
<evidence type="ECO:0000256" key="10">
    <source>
        <dbReference type="ARBA" id="ARBA00023004"/>
    </source>
</evidence>
<dbReference type="InterPro" id="IPR036485">
    <property type="entry name" value="Glu_synth_asu_C_sf"/>
</dbReference>
<evidence type="ECO:0000256" key="7">
    <source>
        <dbReference type="ARBA" id="ARBA00022723"/>
    </source>
</evidence>
<proteinExistence type="inferred from homology"/>
<accession>A0A2S0WCN3</accession>
<dbReference type="InterPro" id="IPR013785">
    <property type="entry name" value="Aldolase_TIM"/>
</dbReference>
<dbReference type="InterPro" id="IPR050711">
    <property type="entry name" value="ET-N_metabolism_enzyme"/>
</dbReference>
<gene>
    <name evidence="15" type="ORF">C3E79_02595</name>
</gene>
<dbReference type="InterPro" id="IPR006982">
    <property type="entry name" value="Glu_synth_centr_N"/>
</dbReference>
<dbReference type="CDD" id="cd02808">
    <property type="entry name" value="GltS_FMN"/>
    <property type="match status" value="1"/>
</dbReference>
<keyword evidence="13" id="KW-0003">3Fe-4S</keyword>
<dbReference type="SUPFAM" id="SSF51395">
    <property type="entry name" value="FMN-linked oxidoreductases"/>
    <property type="match status" value="1"/>
</dbReference>
<dbReference type="RefSeq" id="WP_108403506.1">
    <property type="nucleotide sequence ID" value="NZ_CP026948.1"/>
</dbReference>
<evidence type="ECO:0000256" key="11">
    <source>
        <dbReference type="ARBA" id="ARBA00023014"/>
    </source>
</evidence>
<dbReference type="Proteomes" id="UP000244754">
    <property type="component" value="Chromosome"/>
</dbReference>
<dbReference type="KEGG" id="clia:C3E79_02595"/>
<dbReference type="Gene3D" id="2.160.20.60">
    <property type="entry name" value="Glutamate synthase, alpha subunit, C-terminal domain"/>
    <property type="match status" value="1"/>
</dbReference>
<evidence type="ECO:0000256" key="1">
    <source>
        <dbReference type="ARBA" id="ARBA00001917"/>
    </source>
</evidence>
<keyword evidence="9" id="KW-0560">Oxidoreductase</keyword>
<keyword evidence="12" id="KW-0314">Glutamate biosynthesis</keyword>
<keyword evidence="7" id="KW-0479">Metal-binding</keyword>
<evidence type="ECO:0000256" key="4">
    <source>
        <dbReference type="ARBA" id="ARBA00022605"/>
    </source>
</evidence>
<evidence type="ECO:0000256" key="8">
    <source>
        <dbReference type="ARBA" id="ARBA00022962"/>
    </source>
</evidence>
<evidence type="ECO:0000256" key="3">
    <source>
        <dbReference type="ARBA" id="ARBA00009716"/>
    </source>
</evidence>
<dbReference type="CDD" id="cd00713">
    <property type="entry name" value="GltS"/>
    <property type="match status" value="1"/>
</dbReference>
<evidence type="ECO:0000256" key="5">
    <source>
        <dbReference type="ARBA" id="ARBA00022630"/>
    </source>
</evidence>
<evidence type="ECO:0000256" key="6">
    <source>
        <dbReference type="ARBA" id="ARBA00022643"/>
    </source>
</evidence>
<dbReference type="InterPro" id="IPR029055">
    <property type="entry name" value="Ntn_hydrolases_N"/>
</dbReference>
<evidence type="ECO:0000256" key="2">
    <source>
        <dbReference type="ARBA" id="ARBA00001927"/>
    </source>
</evidence>
<dbReference type="NCBIfam" id="NF008730">
    <property type="entry name" value="PRK11750.1"/>
    <property type="match status" value="1"/>
</dbReference>